<dbReference type="Proteomes" id="UP000239388">
    <property type="component" value="Unassembled WGS sequence"/>
</dbReference>
<dbReference type="Pfam" id="PF07596">
    <property type="entry name" value="SBP_bac_10"/>
    <property type="match status" value="1"/>
</dbReference>
<evidence type="ECO:0000259" key="2">
    <source>
        <dbReference type="Pfam" id="PF07596"/>
    </source>
</evidence>
<evidence type="ECO:0000313" key="4">
    <source>
        <dbReference type="Proteomes" id="UP000239388"/>
    </source>
</evidence>
<feature type="region of interest" description="Disordered" evidence="1">
    <location>
        <begin position="315"/>
        <end position="337"/>
    </location>
</feature>
<dbReference type="NCBIfam" id="TIGR04294">
    <property type="entry name" value="pre_pil_HX9DG"/>
    <property type="match status" value="1"/>
</dbReference>
<name>A0A2S8FHK0_9BACT</name>
<proteinExistence type="predicted"/>
<dbReference type="EMBL" id="PUIB01000019">
    <property type="protein sequence ID" value="PQO31658.1"/>
    <property type="molecule type" value="Genomic_DNA"/>
</dbReference>
<evidence type="ECO:0000256" key="1">
    <source>
        <dbReference type="SAM" id="MobiDB-lite"/>
    </source>
</evidence>
<feature type="domain" description="DUF1559" evidence="2">
    <location>
        <begin position="42"/>
        <end position="317"/>
    </location>
</feature>
<sequence length="356" mass="38407">MLPMTFSRSRMQCRAGNSLRVLFAAIFLIGVLLLPLVSAISQARESARQIECQNNLKQLLLAVHNYHDTYRSLPSAMGGTGIGGNGNRLNGIVSMSNMMEASSSVFEIFDPAFVHGNRYPDMGPVPWDKNFPPWHRRYSFAICPSAPDPQTGFGPVNYAFCIGDIASEIHNLKTARGMFAPGLYTKFDDCTDGMAHTIAMGEIATANERFAPGQIVTQMPASLLGDPSQCLKTLGRRQAYYRDGIRLHPQGRGYNWADGAAGPGLFNTILPPNSPNCAVGGNDAVDGLYSAGSFHPDMVNVAFLDGSVRPIRDSIDTGDLTRAPPQQGDYEQEPLASPYGVWGALGSRAGGEVTDD</sequence>
<dbReference type="PANTHER" id="PTHR30093">
    <property type="entry name" value="GENERAL SECRETION PATHWAY PROTEIN G"/>
    <property type="match status" value="1"/>
</dbReference>
<dbReference type="AlphaFoldDB" id="A0A2S8FHK0"/>
<organism evidence="3 4">
    <name type="scientific">Blastopirellula marina</name>
    <dbReference type="NCBI Taxonomy" id="124"/>
    <lineage>
        <taxon>Bacteria</taxon>
        <taxon>Pseudomonadati</taxon>
        <taxon>Planctomycetota</taxon>
        <taxon>Planctomycetia</taxon>
        <taxon>Pirellulales</taxon>
        <taxon>Pirellulaceae</taxon>
        <taxon>Blastopirellula</taxon>
    </lineage>
</organism>
<dbReference type="InterPro" id="IPR027558">
    <property type="entry name" value="Pre_pil_HX9DG_C"/>
</dbReference>
<gene>
    <name evidence="3" type="ORF">C5Y98_19780</name>
</gene>
<accession>A0A2S8FHK0</accession>
<evidence type="ECO:0000313" key="3">
    <source>
        <dbReference type="EMBL" id="PQO31658.1"/>
    </source>
</evidence>
<dbReference type="SUPFAM" id="SSF54523">
    <property type="entry name" value="Pili subunits"/>
    <property type="match status" value="1"/>
</dbReference>
<dbReference type="InterPro" id="IPR045584">
    <property type="entry name" value="Pilin-like"/>
</dbReference>
<comment type="caution">
    <text evidence="3">The sequence shown here is derived from an EMBL/GenBank/DDBJ whole genome shotgun (WGS) entry which is preliminary data.</text>
</comment>
<protein>
    <recommendedName>
        <fullName evidence="2">DUF1559 domain-containing protein</fullName>
    </recommendedName>
</protein>
<reference evidence="3 4" key="1">
    <citation type="submission" date="2018-02" db="EMBL/GenBank/DDBJ databases">
        <title>Comparative genomes isolates from brazilian mangrove.</title>
        <authorList>
            <person name="Araujo J.E."/>
            <person name="Taketani R.G."/>
            <person name="Silva M.C.P."/>
            <person name="Loureco M.V."/>
            <person name="Andreote F.D."/>
        </authorList>
    </citation>
    <scope>NUCLEOTIDE SEQUENCE [LARGE SCALE GENOMIC DNA]</scope>
    <source>
        <strain evidence="3 4">NAP PRIS-MGV</strain>
    </source>
</reference>
<dbReference type="InterPro" id="IPR011453">
    <property type="entry name" value="DUF1559"/>
</dbReference>
<dbReference type="PANTHER" id="PTHR30093:SF2">
    <property type="entry name" value="TYPE II SECRETION SYSTEM PROTEIN H"/>
    <property type="match status" value="1"/>
</dbReference>